<keyword evidence="1" id="KW-0812">Transmembrane</keyword>
<protein>
    <submittedName>
        <fullName evidence="2">Uncharacterized protein</fullName>
    </submittedName>
</protein>
<comment type="caution">
    <text evidence="2">The sequence shown here is derived from an EMBL/GenBank/DDBJ whole genome shotgun (WGS) entry which is preliminary data.</text>
</comment>
<feature type="transmembrane region" description="Helical" evidence="1">
    <location>
        <begin position="16"/>
        <end position="33"/>
    </location>
</feature>
<gene>
    <name evidence="2" type="ORF">DRP53_00610</name>
</gene>
<accession>A0A660SP24</accession>
<dbReference type="AlphaFoldDB" id="A0A660SP24"/>
<dbReference type="Proteomes" id="UP000268469">
    <property type="component" value="Unassembled WGS sequence"/>
</dbReference>
<reference evidence="2 3" key="1">
    <citation type="submission" date="2018-06" db="EMBL/GenBank/DDBJ databases">
        <title>Extensive metabolic versatility and redundancy in microbially diverse, dynamic hydrothermal sediments.</title>
        <authorList>
            <person name="Dombrowski N."/>
            <person name="Teske A."/>
            <person name="Baker B.J."/>
        </authorList>
    </citation>
    <scope>NUCLEOTIDE SEQUENCE [LARGE SCALE GENOMIC DNA]</scope>
    <source>
        <strain evidence="2">B36_G15</strain>
    </source>
</reference>
<keyword evidence="1" id="KW-0472">Membrane</keyword>
<proteinExistence type="predicted"/>
<dbReference type="EMBL" id="QNBE01000003">
    <property type="protein sequence ID" value="RKX71720.1"/>
    <property type="molecule type" value="Genomic_DNA"/>
</dbReference>
<evidence type="ECO:0000313" key="3">
    <source>
        <dbReference type="Proteomes" id="UP000268469"/>
    </source>
</evidence>
<dbReference type="PROSITE" id="PS51257">
    <property type="entry name" value="PROKAR_LIPOPROTEIN"/>
    <property type="match status" value="1"/>
</dbReference>
<sequence>MKGKSWYKGGMDSSRWIINANICILILLLIGCGNDSEWWSQIQFVDSTYLRAKTEYFIGDTVYILFTGEHPHSEVPDDFLVEVLSNLGDHEFIILTPFLSGPDTLTNPRIGKIKTQEGDTLYLENNGILDVKPGGDTIFVHSGWKTFPALDTAYVKRR</sequence>
<evidence type="ECO:0000256" key="1">
    <source>
        <dbReference type="SAM" id="Phobius"/>
    </source>
</evidence>
<name>A0A660SP24_UNCW3</name>
<keyword evidence="1" id="KW-1133">Transmembrane helix</keyword>
<organism evidence="2 3">
    <name type="scientific">candidate division WOR-3 bacterium</name>
    <dbReference type="NCBI Taxonomy" id="2052148"/>
    <lineage>
        <taxon>Bacteria</taxon>
        <taxon>Bacteria division WOR-3</taxon>
    </lineage>
</organism>
<evidence type="ECO:0000313" key="2">
    <source>
        <dbReference type="EMBL" id="RKX71720.1"/>
    </source>
</evidence>